<dbReference type="HAMAP" id="MF_00741">
    <property type="entry name" value="AIRS"/>
    <property type="match status" value="1"/>
</dbReference>
<evidence type="ECO:0000256" key="12">
    <source>
        <dbReference type="ARBA" id="ARBA00032931"/>
    </source>
</evidence>
<keyword evidence="10 15" id="KW-0067">ATP-binding</keyword>
<dbReference type="UniPathway" id="UPA00074">
    <property type="reaction ID" value="UER00129"/>
</dbReference>
<dbReference type="AlphaFoldDB" id="A0A2M7SEA3"/>
<dbReference type="GO" id="GO:0005829">
    <property type="term" value="C:cytosol"/>
    <property type="evidence" value="ECO:0007669"/>
    <property type="project" value="TreeGrafter"/>
</dbReference>
<comment type="catalytic activity">
    <reaction evidence="14 15">
        <text>2-formamido-N(1)-(5-O-phospho-beta-D-ribosyl)acetamidine + ATP = 5-amino-1-(5-phospho-beta-D-ribosyl)imidazole + ADP + phosphate + H(+)</text>
        <dbReference type="Rhea" id="RHEA:23032"/>
        <dbReference type="ChEBI" id="CHEBI:15378"/>
        <dbReference type="ChEBI" id="CHEBI:30616"/>
        <dbReference type="ChEBI" id="CHEBI:43474"/>
        <dbReference type="ChEBI" id="CHEBI:137981"/>
        <dbReference type="ChEBI" id="CHEBI:147287"/>
        <dbReference type="ChEBI" id="CHEBI:456216"/>
        <dbReference type="EC" id="6.3.3.1"/>
    </reaction>
</comment>
<dbReference type="InterPro" id="IPR010918">
    <property type="entry name" value="PurM-like_C_dom"/>
</dbReference>
<dbReference type="InterPro" id="IPR036921">
    <property type="entry name" value="PurM-like_N_sf"/>
</dbReference>
<dbReference type="CDD" id="cd02196">
    <property type="entry name" value="PurM"/>
    <property type="match status" value="1"/>
</dbReference>
<protein>
    <recommendedName>
        <fullName evidence="5 15">Phosphoribosylformylglycinamidine cyclo-ligase</fullName>
        <ecNumber evidence="4 15">6.3.3.1</ecNumber>
    </recommendedName>
    <alternativeName>
        <fullName evidence="12 15">AIR synthase</fullName>
    </alternativeName>
    <alternativeName>
        <fullName evidence="13 15">AIRS</fullName>
    </alternativeName>
    <alternativeName>
        <fullName evidence="11 15">Phosphoribosyl-aminoimidazole synthetase</fullName>
    </alternativeName>
</protein>
<evidence type="ECO:0000313" key="18">
    <source>
        <dbReference type="EMBL" id="PIZ17852.1"/>
    </source>
</evidence>
<evidence type="ECO:0000256" key="11">
    <source>
        <dbReference type="ARBA" id="ARBA00031908"/>
    </source>
</evidence>
<evidence type="ECO:0000256" key="7">
    <source>
        <dbReference type="ARBA" id="ARBA00022598"/>
    </source>
</evidence>
<evidence type="ECO:0000256" key="3">
    <source>
        <dbReference type="ARBA" id="ARBA00010280"/>
    </source>
</evidence>
<dbReference type="GO" id="GO:0005524">
    <property type="term" value="F:ATP binding"/>
    <property type="evidence" value="ECO:0007669"/>
    <property type="project" value="UniProtKB-KW"/>
</dbReference>
<evidence type="ECO:0000256" key="13">
    <source>
        <dbReference type="ARBA" id="ARBA00033093"/>
    </source>
</evidence>
<reference evidence="19" key="1">
    <citation type="submission" date="2017-09" db="EMBL/GenBank/DDBJ databases">
        <title>Depth-based differentiation of microbial function through sediment-hosted aquifers and enrichment of novel symbionts in the deep terrestrial subsurface.</title>
        <authorList>
            <person name="Probst A.J."/>
            <person name="Ladd B."/>
            <person name="Jarett J.K."/>
            <person name="Geller-Mcgrath D.E."/>
            <person name="Sieber C.M.K."/>
            <person name="Emerson J.B."/>
            <person name="Anantharaman K."/>
            <person name="Thomas B.C."/>
            <person name="Malmstrom R."/>
            <person name="Stieglmeier M."/>
            <person name="Klingl A."/>
            <person name="Woyke T."/>
            <person name="Ryan C.M."/>
            <person name="Banfield J.F."/>
        </authorList>
    </citation>
    <scope>NUCLEOTIDE SEQUENCE [LARGE SCALE GENOMIC DNA]</scope>
</reference>
<dbReference type="GO" id="GO:0006189">
    <property type="term" value="P:'de novo' IMP biosynthetic process"/>
    <property type="evidence" value="ECO:0007669"/>
    <property type="project" value="UniProtKB-UniRule"/>
</dbReference>
<evidence type="ECO:0000256" key="4">
    <source>
        <dbReference type="ARBA" id="ARBA00013047"/>
    </source>
</evidence>
<comment type="similarity">
    <text evidence="3 15">Belongs to the AIR synthase family.</text>
</comment>
<evidence type="ECO:0000256" key="8">
    <source>
        <dbReference type="ARBA" id="ARBA00022741"/>
    </source>
</evidence>
<dbReference type="InterPro" id="IPR016188">
    <property type="entry name" value="PurM-like_N"/>
</dbReference>
<keyword evidence="7 15" id="KW-0436">Ligase</keyword>
<dbReference type="EC" id="6.3.3.1" evidence="4 15"/>
<proteinExistence type="inferred from homology"/>
<dbReference type="Proteomes" id="UP000229307">
    <property type="component" value="Unassembled WGS sequence"/>
</dbReference>
<evidence type="ECO:0000256" key="2">
    <source>
        <dbReference type="ARBA" id="ARBA00004686"/>
    </source>
</evidence>
<dbReference type="Pfam" id="PF00586">
    <property type="entry name" value="AIRS"/>
    <property type="match status" value="1"/>
</dbReference>
<dbReference type="InterPro" id="IPR004733">
    <property type="entry name" value="PurM_cligase"/>
</dbReference>
<dbReference type="GO" id="GO:0004637">
    <property type="term" value="F:phosphoribosylamine-glycine ligase activity"/>
    <property type="evidence" value="ECO:0007669"/>
    <property type="project" value="TreeGrafter"/>
</dbReference>
<accession>A0A2M7SEA3</accession>
<dbReference type="InterPro" id="IPR036676">
    <property type="entry name" value="PurM-like_C_sf"/>
</dbReference>
<dbReference type="Gene3D" id="3.30.1330.10">
    <property type="entry name" value="PurM-like, N-terminal domain"/>
    <property type="match status" value="1"/>
</dbReference>
<dbReference type="FunFam" id="3.90.650.10:FF:000011">
    <property type="entry name" value="Phosphoribosylformylglycinamidine cyclo-ligase"/>
    <property type="match status" value="1"/>
</dbReference>
<name>A0A2M7SEA3_9BACT</name>
<evidence type="ECO:0000313" key="19">
    <source>
        <dbReference type="Proteomes" id="UP000229307"/>
    </source>
</evidence>
<organism evidence="18 19">
    <name type="scientific">Candidatus Desantisbacteria bacterium CG_4_10_14_0_8_um_filter_48_22</name>
    <dbReference type="NCBI Taxonomy" id="1974543"/>
    <lineage>
        <taxon>Bacteria</taxon>
        <taxon>Candidatus Desantisiibacteriota</taxon>
    </lineage>
</organism>
<gene>
    <name evidence="15" type="primary">purM</name>
    <name evidence="18" type="ORF">COY52_02490</name>
</gene>
<keyword evidence="8 15" id="KW-0547">Nucleotide-binding</keyword>
<dbReference type="Gene3D" id="3.90.650.10">
    <property type="entry name" value="PurM-like C-terminal domain"/>
    <property type="match status" value="1"/>
</dbReference>
<keyword evidence="6 15" id="KW-0963">Cytoplasm</keyword>
<evidence type="ECO:0000256" key="1">
    <source>
        <dbReference type="ARBA" id="ARBA00004496"/>
    </source>
</evidence>
<evidence type="ECO:0000259" key="17">
    <source>
        <dbReference type="Pfam" id="PF02769"/>
    </source>
</evidence>
<evidence type="ECO:0000256" key="9">
    <source>
        <dbReference type="ARBA" id="ARBA00022755"/>
    </source>
</evidence>
<dbReference type="SUPFAM" id="SSF55326">
    <property type="entry name" value="PurM N-terminal domain-like"/>
    <property type="match status" value="1"/>
</dbReference>
<dbReference type="FunFam" id="3.30.1330.10:FF:000001">
    <property type="entry name" value="Phosphoribosylformylglycinamidine cyclo-ligase"/>
    <property type="match status" value="1"/>
</dbReference>
<dbReference type="EMBL" id="PFMR01000080">
    <property type="protein sequence ID" value="PIZ17852.1"/>
    <property type="molecule type" value="Genomic_DNA"/>
</dbReference>
<feature type="domain" description="PurM-like N-terminal" evidence="16">
    <location>
        <begin position="58"/>
        <end position="163"/>
    </location>
</feature>
<feature type="domain" description="PurM-like C-terminal" evidence="17">
    <location>
        <begin position="175"/>
        <end position="327"/>
    </location>
</feature>
<comment type="subcellular location">
    <subcellularLocation>
        <location evidence="1 15">Cytoplasm</location>
    </subcellularLocation>
</comment>
<dbReference type="SUPFAM" id="SSF56042">
    <property type="entry name" value="PurM C-terminal domain-like"/>
    <property type="match status" value="1"/>
</dbReference>
<dbReference type="PANTHER" id="PTHR10520:SF12">
    <property type="entry name" value="TRIFUNCTIONAL PURINE BIOSYNTHETIC PROTEIN ADENOSINE-3"/>
    <property type="match status" value="1"/>
</dbReference>
<dbReference type="NCBIfam" id="TIGR00878">
    <property type="entry name" value="purM"/>
    <property type="match status" value="1"/>
</dbReference>
<evidence type="ECO:0000259" key="16">
    <source>
        <dbReference type="Pfam" id="PF00586"/>
    </source>
</evidence>
<evidence type="ECO:0000256" key="10">
    <source>
        <dbReference type="ARBA" id="ARBA00022840"/>
    </source>
</evidence>
<comment type="caution">
    <text evidence="18">The sequence shown here is derived from an EMBL/GenBank/DDBJ whole genome shotgun (WGS) entry which is preliminary data.</text>
</comment>
<comment type="pathway">
    <text evidence="2 15">Purine metabolism; IMP biosynthesis via de novo pathway; 5-amino-1-(5-phospho-D-ribosyl)imidazole from N(2)-formyl-N(1)-(5-phospho-D-ribosyl)glycinamide: step 2/2.</text>
</comment>
<dbReference type="Pfam" id="PF02769">
    <property type="entry name" value="AIRS_C"/>
    <property type="match status" value="1"/>
</dbReference>
<keyword evidence="9 15" id="KW-0658">Purine biosynthesis</keyword>
<evidence type="ECO:0000256" key="5">
    <source>
        <dbReference type="ARBA" id="ARBA00020367"/>
    </source>
</evidence>
<dbReference type="GO" id="GO:0046084">
    <property type="term" value="P:adenine biosynthetic process"/>
    <property type="evidence" value="ECO:0007669"/>
    <property type="project" value="TreeGrafter"/>
</dbReference>
<evidence type="ECO:0000256" key="15">
    <source>
        <dbReference type="HAMAP-Rule" id="MF_00741"/>
    </source>
</evidence>
<evidence type="ECO:0000256" key="14">
    <source>
        <dbReference type="ARBA" id="ARBA00049057"/>
    </source>
</evidence>
<sequence>MARRITYRDSGVDIDAGDRLVDYITGAAKTTFGAKGVLAGIGGFNAAFALPAGYKEPVLVSCTDGVGTKLKIAFELKKHDTVGIDLVAMSVNDLICCGAKPLFFLDYFATGKLSLKDAKEAMRGIVKGCRISRCALIGGETAEMPDFYQKGEYDMAGFAVGVVEREKMIDGRNIKPGDKVIGLASSGLHSNGFSLTRRLFKKSEWKKFKEELLEPTRIYTDIIMRLISKYKIKGIAHITGGGLFENPPRILPKGTGIRIKKGTWPVPGIFKEVQKRSGLPDKEMFRTFNMGIGMVLVVPRSQAKAVLRAAGRSVRAYLIGDVVKGKQAVELA</sequence>
<dbReference type="PANTHER" id="PTHR10520">
    <property type="entry name" value="TRIFUNCTIONAL PURINE BIOSYNTHETIC PROTEIN ADENOSINE-3-RELATED"/>
    <property type="match status" value="1"/>
</dbReference>
<dbReference type="GO" id="GO:0004641">
    <property type="term" value="F:phosphoribosylformylglycinamidine cyclo-ligase activity"/>
    <property type="evidence" value="ECO:0007669"/>
    <property type="project" value="UniProtKB-UniRule"/>
</dbReference>
<evidence type="ECO:0000256" key="6">
    <source>
        <dbReference type="ARBA" id="ARBA00022490"/>
    </source>
</evidence>